<reference evidence="2 3" key="1">
    <citation type="journal article" date="2011" name="Genome Biol.">
        <title>Genome sequence of the insect pathogenic fungus Cordyceps militaris, a valued traditional Chinese medicine.</title>
        <authorList>
            <person name="Zheng P."/>
            <person name="Xia Y."/>
            <person name="Xiao G."/>
            <person name="Xiong C."/>
            <person name="Hu X."/>
            <person name="Zhang S."/>
            <person name="Zheng H."/>
            <person name="Huang Y."/>
            <person name="Zhou Y."/>
            <person name="Wang S."/>
            <person name="Zhao G.P."/>
            <person name="Liu X."/>
            <person name="St Leger R.J."/>
            <person name="Wang C."/>
        </authorList>
    </citation>
    <scope>NUCLEOTIDE SEQUENCE [LARGE SCALE GENOMIC DNA]</scope>
    <source>
        <strain evidence="2 3">CM01</strain>
    </source>
</reference>
<gene>
    <name evidence="2" type="ORF">CCM_09625</name>
</gene>
<proteinExistence type="predicted"/>
<evidence type="ECO:0000313" key="3">
    <source>
        <dbReference type="Proteomes" id="UP000001610"/>
    </source>
</evidence>
<evidence type="ECO:0000256" key="1">
    <source>
        <dbReference type="SAM" id="MobiDB-lite"/>
    </source>
</evidence>
<sequence length="190" mass="20283">MAITDGTGQSSVAPPPQERLMKACRLVNGYDSDSNSSDCNDGKDCNDDNDGNDNGNNTKSRQYDDANVRPGQSHEGDTTVNVERPSKDSVSLELEISRGSGGLAWQTSKKRIAPNGGQSDNGSDANLDVPSRIKPSDEPDHTTLADSACGNNYPVQSLASLLADLQCIREYRTSAPNKGGTPYFEICIRG</sequence>
<dbReference type="HOGENOM" id="CLU_1427915_0_0_1"/>
<dbReference type="VEuPathDB" id="FungiDB:CCM_09625"/>
<dbReference type="AlphaFoldDB" id="G3JUY8"/>
<dbReference type="GeneID" id="18171627"/>
<dbReference type="EMBL" id="JH126408">
    <property type="protein sequence ID" value="EGX87664.1"/>
    <property type="molecule type" value="Genomic_DNA"/>
</dbReference>
<dbReference type="KEGG" id="cmt:CCM_09625"/>
<feature type="region of interest" description="Disordered" evidence="1">
    <location>
        <begin position="27"/>
        <end position="141"/>
    </location>
</feature>
<dbReference type="InParanoid" id="G3JUY8"/>
<feature type="compositionally biased region" description="Basic and acidic residues" evidence="1">
    <location>
        <begin position="61"/>
        <end position="77"/>
    </location>
</feature>
<keyword evidence="3" id="KW-1185">Reference proteome</keyword>
<organism evidence="2 3">
    <name type="scientific">Cordyceps militaris (strain CM01)</name>
    <name type="common">Caterpillar fungus</name>
    <dbReference type="NCBI Taxonomy" id="983644"/>
    <lineage>
        <taxon>Eukaryota</taxon>
        <taxon>Fungi</taxon>
        <taxon>Dikarya</taxon>
        <taxon>Ascomycota</taxon>
        <taxon>Pezizomycotina</taxon>
        <taxon>Sordariomycetes</taxon>
        <taxon>Hypocreomycetidae</taxon>
        <taxon>Hypocreales</taxon>
        <taxon>Cordycipitaceae</taxon>
        <taxon>Cordyceps</taxon>
    </lineage>
</organism>
<feature type="compositionally biased region" description="Low complexity" evidence="1">
    <location>
        <begin position="28"/>
        <end position="39"/>
    </location>
</feature>
<name>G3JUY8_CORMM</name>
<accession>G3JUY8</accession>
<dbReference type="RefSeq" id="XP_006674821.1">
    <property type="nucleotide sequence ID" value="XM_006674758.1"/>
</dbReference>
<dbReference type="Proteomes" id="UP000001610">
    <property type="component" value="Unassembled WGS sequence"/>
</dbReference>
<dbReference type="OrthoDB" id="10298223at2759"/>
<protein>
    <submittedName>
        <fullName evidence="2">Uncharacterized protein</fullName>
    </submittedName>
</protein>
<dbReference type="STRING" id="983644.G3JUY8"/>
<evidence type="ECO:0000313" key="2">
    <source>
        <dbReference type="EMBL" id="EGX87664.1"/>
    </source>
</evidence>